<evidence type="ECO:0000256" key="1">
    <source>
        <dbReference type="SAM" id="MobiDB-lite"/>
    </source>
</evidence>
<reference evidence="2 3" key="1">
    <citation type="journal article" date="2022" name="Nat. Genet.">
        <title>Improved pea reference genome and pan-genome highlight genomic features and evolutionary characteristics.</title>
        <authorList>
            <person name="Yang T."/>
            <person name="Liu R."/>
            <person name="Luo Y."/>
            <person name="Hu S."/>
            <person name="Wang D."/>
            <person name="Wang C."/>
            <person name="Pandey M.K."/>
            <person name="Ge S."/>
            <person name="Xu Q."/>
            <person name="Li N."/>
            <person name="Li G."/>
            <person name="Huang Y."/>
            <person name="Saxena R.K."/>
            <person name="Ji Y."/>
            <person name="Li M."/>
            <person name="Yan X."/>
            <person name="He Y."/>
            <person name="Liu Y."/>
            <person name="Wang X."/>
            <person name="Xiang C."/>
            <person name="Varshney R.K."/>
            <person name="Ding H."/>
            <person name="Gao S."/>
            <person name="Zong X."/>
        </authorList>
    </citation>
    <scope>NUCLEOTIDE SEQUENCE [LARGE SCALE GENOMIC DNA]</scope>
    <source>
        <strain evidence="2 3">cv. Zhongwan 6</strain>
    </source>
</reference>
<dbReference type="Gramene" id="Psat01G0412200-T1">
    <property type="protein sequence ID" value="KAI5446148.1"/>
    <property type="gene ID" value="KIW84_014122"/>
</dbReference>
<comment type="caution">
    <text evidence="2">The sequence shown here is derived from an EMBL/GenBank/DDBJ whole genome shotgun (WGS) entry which is preliminary data.</text>
</comment>
<accession>A0A9D5GYX2</accession>
<sequence length="104" mass="11106">MSVLLETMIGMHAENGLLSHGLCESNAVIEPQMSFAFHYSWSDPCLDYAINTLMGVLSLVGNSVDEGPSSVPEIDIQKSTFDTVTGSSRNSQNNSVDNGPTTVP</sequence>
<evidence type="ECO:0000313" key="2">
    <source>
        <dbReference type="EMBL" id="KAI5446148.1"/>
    </source>
</evidence>
<protein>
    <submittedName>
        <fullName evidence="2">Uncharacterized protein</fullName>
    </submittedName>
</protein>
<name>A0A9D5GYX2_PEA</name>
<feature type="region of interest" description="Disordered" evidence="1">
    <location>
        <begin position="66"/>
        <end position="104"/>
    </location>
</feature>
<proteinExistence type="predicted"/>
<gene>
    <name evidence="2" type="ORF">KIW84_014122</name>
</gene>
<feature type="compositionally biased region" description="Polar residues" evidence="1">
    <location>
        <begin position="77"/>
        <end position="104"/>
    </location>
</feature>
<dbReference type="Proteomes" id="UP001058974">
    <property type="component" value="Chromosome 1"/>
</dbReference>
<keyword evidence="3" id="KW-1185">Reference proteome</keyword>
<organism evidence="2 3">
    <name type="scientific">Pisum sativum</name>
    <name type="common">Garden pea</name>
    <name type="synonym">Lathyrus oleraceus</name>
    <dbReference type="NCBI Taxonomy" id="3888"/>
    <lineage>
        <taxon>Eukaryota</taxon>
        <taxon>Viridiplantae</taxon>
        <taxon>Streptophyta</taxon>
        <taxon>Embryophyta</taxon>
        <taxon>Tracheophyta</taxon>
        <taxon>Spermatophyta</taxon>
        <taxon>Magnoliopsida</taxon>
        <taxon>eudicotyledons</taxon>
        <taxon>Gunneridae</taxon>
        <taxon>Pentapetalae</taxon>
        <taxon>rosids</taxon>
        <taxon>fabids</taxon>
        <taxon>Fabales</taxon>
        <taxon>Fabaceae</taxon>
        <taxon>Papilionoideae</taxon>
        <taxon>50 kb inversion clade</taxon>
        <taxon>NPAAA clade</taxon>
        <taxon>Hologalegina</taxon>
        <taxon>IRL clade</taxon>
        <taxon>Fabeae</taxon>
        <taxon>Lathyrus</taxon>
    </lineage>
</organism>
<dbReference type="EMBL" id="JAMSHJ010000001">
    <property type="protein sequence ID" value="KAI5446148.1"/>
    <property type="molecule type" value="Genomic_DNA"/>
</dbReference>
<dbReference type="AlphaFoldDB" id="A0A9D5GYX2"/>
<evidence type="ECO:0000313" key="3">
    <source>
        <dbReference type="Proteomes" id="UP001058974"/>
    </source>
</evidence>